<accession>A0A834ILN8</accession>
<dbReference type="EMBL" id="JAACXV010000143">
    <property type="protein sequence ID" value="KAF7283040.1"/>
    <property type="molecule type" value="Genomic_DNA"/>
</dbReference>
<feature type="region of interest" description="Disordered" evidence="1">
    <location>
        <begin position="124"/>
        <end position="145"/>
    </location>
</feature>
<organism evidence="2 3">
    <name type="scientific">Rhynchophorus ferrugineus</name>
    <name type="common">Red palm weevil</name>
    <name type="synonym">Curculio ferrugineus</name>
    <dbReference type="NCBI Taxonomy" id="354439"/>
    <lineage>
        <taxon>Eukaryota</taxon>
        <taxon>Metazoa</taxon>
        <taxon>Ecdysozoa</taxon>
        <taxon>Arthropoda</taxon>
        <taxon>Hexapoda</taxon>
        <taxon>Insecta</taxon>
        <taxon>Pterygota</taxon>
        <taxon>Neoptera</taxon>
        <taxon>Endopterygota</taxon>
        <taxon>Coleoptera</taxon>
        <taxon>Polyphaga</taxon>
        <taxon>Cucujiformia</taxon>
        <taxon>Curculionidae</taxon>
        <taxon>Dryophthorinae</taxon>
        <taxon>Rhynchophorus</taxon>
    </lineage>
</organism>
<evidence type="ECO:0000313" key="2">
    <source>
        <dbReference type="EMBL" id="KAF7283040.1"/>
    </source>
</evidence>
<sequence length="145" mass="16479">MVTLRSSSSASPIATGLVKAFHRAPKSIHQGPSCIGRSRRKNNRRSRLSGINHYLSAEEFLDGHAAFPTFGRGPEQVRITDKERRGAEEEEEEEQRQKAEQEDDEHSPWETTSWTWMYLDRSSNNSVGFDRSSCEKSFSPTSLSF</sequence>
<dbReference type="OrthoDB" id="10069705at2759"/>
<feature type="compositionally biased region" description="Polar residues" evidence="1">
    <location>
        <begin position="135"/>
        <end position="145"/>
    </location>
</feature>
<feature type="compositionally biased region" description="Basic and acidic residues" evidence="1">
    <location>
        <begin position="78"/>
        <end position="87"/>
    </location>
</feature>
<proteinExistence type="predicted"/>
<evidence type="ECO:0000313" key="3">
    <source>
        <dbReference type="Proteomes" id="UP000625711"/>
    </source>
</evidence>
<evidence type="ECO:0000256" key="1">
    <source>
        <dbReference type="SAM" id="MobiDB-lite"/>
    </source>
</evidence>
<gene>
    <name evidence="2" type="ORF">GWI33_001547</name>
</gene>
<dbReference type="Proteomes" id="UP000625711">
    <property type="component" value="Unassembled WGS sequence"/>
</dbReference>
<feature type="region of interest" description="Disordered" evidence="1">
    <location>
        <begin position="24"/>
        <end position="45"/>
    </location>
</feature>
<protein>
    <submittedName>
        <fullName evidence="2">Uncharacterized protein</fullName>
    </submittedName>
</protein>
<dbReference type="AlphaFoldDB" id="A0A834ILN8"/>
<keyword evidence="3" id="KW-1185">Reference proteome</keyword>
<reference evidence="2" key="1">
    <citation type="submission" date="2020-08" db="EMBL/GenBank/DDBJ databases">
        <title>Genome sequencing and assembly of the red palm weevil Rhynchophorus ferrugineus.</title>
        <authorList>
            <person name="Dias G.B."/>
            <person name="Bergman C.M."/>
            <person name="Manee M."/>
        </authorList>
    </citation>
    <scope>NUCLEOTIDE SEQUENCE</scope>
    <source>
        <strain evidence="2">AA-2017</strain>
        <tissue evidence="2">Whole larva</tissue>
    </source>
</reference>
<name>A0A834ILN8_RHYFE</name>
<feature type="region of interest" description="Disordered" evidence="1">
    <location>
        <begin position="65"/>
        <end position="111"/>
    </location>
</feature>
<comment type="caution">
    <text evidence="2">The sequence shown here is derived from an EMBL/GenBank/DDBJ whole genome shotgun (WGS) entry which is preliminary data.</text>
</comment>